<feature type="compositionally biased region" description="Basic and acidic residues" evidence="1">
    <location>
        <begin position="11"/>
        <end position="20"/>
    </location>
</feature>
<feature type="non-terminal residue" evidence="2">
    <location>
        <position position="1"/>
    </location>
</feature>
<evidence type="ECO:0000313" key="2">
    <source>
        <dbReference type="EMBL" id="TWW08551.1"/>
    </source>
</evidence>
<dbReference type="Proteomes" id="UP000321083">
    <property type="component" value="Unassembled WGS sequence"/>
</dbReference>
<feature type="region of interest" description="Disordered" evidence="1">
    <location>
        <begin position="1"/>
        <end position="20"/>
    </location>
</feature>
<keyword evidence="3" id="KW-1185">Reference proteome</keyword>
<protein>
    <submittedName>
        <fullName evidence="2">Uncharacterized protein</fullName>
    </submittedName>
</protein>
<organism evidence="2 3">
    <name type="scientific">Planctomyces bekefii</name>
    <dbReference type="NCBI Taxonomy" id="1653850"/>
    <lineage>
        <taxon>Bacteria</taxon>
        <taxon>Pseudomonadati</taxon>
        <taxon>Planctomycetota</taxon>
        <taxon>Planctomycetia</taxon>
        <taxon>Planctomycetales</taxon>
        <taxon>Planctomycetaceae</taxon>
        <taxon>Planctomyces</taxon>
    </lineage>
</organism>
<reference evidence="2 3" key="1">
    <citation type="submission" date="2019-08" db="EMBL/GenBank/DDBJ databases">
        <title>100 year-old enigma solved: identification of Planctomyces bekefii, the type genus and species of the phylum Planctomycetes.</title>
        <authorList>
            <person name="Svetlana D.N."/>
            <person name="Overmann J."/>
        </authorList>
    </citation>
    <scope>NUCLEOTIDE SEQUENCE [LARGE SCALE GENOMIC DNA]</scope>
    <source>
        <strain evidence="2">Phe10_nw2017</strain>
    </source>
</reference>
<name>A0A5C6M6A0_9PLAN</name>
<dbReference type="AlphaFoldDB" id="A0A5C6M6A0"/>
<evidence type="ECO:0000256" key="1">
    <source>
        <dbReference type="SAM" id="MobiDB-lite"/>
    </source>
</evidence>
<comment type="caution">
    <text evidence="2">The sequence shown here is derived from an EMBL/GenBank/DDBJ whole genome shotgun (WGS) entry which is preliminary data.</text>
</comment>
<sequence length="20" mass="2176">ERLRPPVAAEPAKKASDVLK</sequence>
<proteinExistence type="predicted"/>
<dbReference type="EMBL" id="SRHE01000611">
    <property type="protein sequence ID" value="TWW08551.1"/>
    <property type="molecule type" value="Genomic_DNA"/>
</dbReference>
<accession>A0A5C6M6A0</accession>
<evidence type="ECO:0000313" key="3">
    <source>
        <dbReference type="Proteomes" id="UP000321083"/>
    </source>
</evidence>
<gene>
    <name evidence="2" type="ORF">E3A20_23180</name>
</gene>
<reference evidence="2 3" key="2">
    <citation type="submission" date="2019-08" db="EMBL/GenBank/DDBJ databases">
        <authorList>
            <person name="Henke P."/>
        </authorList>
    </citation>
    <scope>NUCLEOTIDE SEQUENCE [LARGE SCALE GENOMIC DNA]</scope>
    <source>
        <strain evidence="2">Phe10_nw2017</strain>
    </source>
</reference>